<dbReference type="RefSeq" id="WP_183357537.1">
    <property type="nucleotide sequence ID" value="NZ_JACIBT010000001.1"/>
</dbReference>
<name>A0A7W5TPB6_9MICC</name>
<dbReference type="Pfam" id="PF03061">
    <property type="entry name" value="4HBT"/>
    <property type="match status" value="2"/>
</dbReference>
<protein>
    <submittedName>
        <fullName evidence="3">Acyl-coenzyme A thioesterase PaaI-like protein</fullName>
    </submittedName>
</protein>
<feature type="compositionally biased region" description="Polar residues" evidence="1">
    <location>
        <begin position="176"/>
        <end position="194"/>
    </location>
</feature>
<comment type="caution">
    <text evidence="3">The sequence shown here is derived from an EMBL/GenBank/DDBJ whole genome shotgun (WGS) entry which is preliminary data.</text>
</comment>
<sequence>MIETMPDMKTAELQAPLVHSPRHPADELTGCRLHATESDEASVHLPLPHDVAPSLSHVAVAIDTAAGEAAAAHLPNRGSALRTLSLNAQLTASLTAGSWLQVYGRVRAVRGRSIVASTEAFDAAGDLVALGTCRFVVIDQPRSTSSAGSTSALDRSAVPSSWDAALGLGDALPGSSADSGNPTTVRSAAPQASTDNAASMVHGGVLVRALELGMHSALGRADADPQAVLSDVAVVYHRPVPLGAGNGVQAPSSLRRTGRTVSVAAAALVGPDQKLLTTAEGIFGSFDM</sequence>
<dbReference type="Gene3D" id="3.10.129.10">
    <property type="entry name" value="Hotdog Thioesterase"/>
    <property type="match status" value="2"/>
</dbReference>
<feature type="domain" description="Thioesterase" evidence="2">
    <location>
        <begin position="59"/>
        <end position="128"/>
    </location>
</feature>
<dbReference type="AlphaFoldDB" id="A0A7W5TPB6"/>
<dbReference type="InterPro" id="IPR006683">
    <property type="entry name" value="Thioestr_dom"/>
</dbReference>
<organism evidence="3 4">
    <name type="scientific">Garicola koreensis</name>
    <dbReference type="NCBI Taxonomy" id="1262554"/>
    <lineage>
        <taxon>Bacteria</taxon>
        <taxon>Bacillati</taxon>
        <taxon>Actinomycetota</taxon>
        <taxon>Actinomycetes</taxon>
        <taxon>Micrococcales</taxon>
        <taxon>Micrococcaceae</taxon>
        <taxon>Garicola</taxon>
    </lineage>
</organism>
<keyword evidence="4" id="KW-1185">Reference proteome</keyword>
<reference evidence="3 4" key="1">
    <citation type="submission" date="2020-08" db="EMBL/GenBank/DDBJ databases">
        <title>Sequencing the genomes of 1000 actinobacteria strains.</title>
        <authorList>
            <person name="Klenk H.-P."/>
        </authorList>
    </citation>
    <scope>NUCLEOTIDE SEQUENCE [LARGE SCALE GENOMIC DNA]</scope>
    <source>
        <strain evidence="3 4">DSM 28238</strain>
    </source>
</reference>
<proteinExistence type="predicted"/>
<dbReference type="SUPFAM" id="SSF54637">
    <property type="entry name" value="Thioesterase/thiol ester dehydrase-isomerase"/>
    <property type="match status" value="2"/>
</dbReference>
<dbReference type="Proteomes" id="UP000547528">
    <property type="component" value="Unassembled WGS sequence"/>
</dbReference>
<evidence type="ECO:0000259" key="2">
    <source>
        <dbReference type="Pfam" id="PF03061"/>
    </source>
</evidence>
<feature type="region of interest" description="Disordered" evidence="1">
    <location>
        <begin position="173"/>
        <end position="194"/>
    </location>
</feature>
<dbReference type="InterPro" id="IPR029069">
    <property type="entry name" value="HotDog_dom_sf"/>
</dbReference>
<feature type="domain" description="Thioesterase" evidence="2">
    <location>
        <begin position="200"/>
        <end position="267"/>
    </location>
</feature>
<dbReference type="EMBL" id="JACIBT010000001">
    <property type="protein sequence ID" value="MBB3667185.1"/>
    <property type="molecule type" value="Genomic_DNA"/>
</dbReference>
<evidence type="ECO:0000313" key="3">
    <source>
        <dbReference type="EMBL" id="MBB3667185.1"/>
    </source>
</evidence>
<accession>A0A7W5TPB6</accession>
<evidence type="ECO:0000256" key="1">
    <source>
        <dbReference type="SAM" id="MobiDB-lite"/>
    </source>
</evidence>
<evidence type="ECO:0000313" key="4">
    <source>
        <dbReference type="Proteomes" id="UP000547528"/>
    </source>
</evidence>
<gene>
    <name evidence="3" type="ORF">FHX47_000778</name>
</gene>